<evidence type="ECO:0000259" key="6">
    <source>
        <dbReference type="PROSITE" id="PS50011"/>
    </source>
</evidence>
<dbReference type="PANTHER" id="PTHR45700:SF2">
    <property type="entry name" value="UBIQUITIN-PROTEIN LIGASE E3C"/>
    <property type="match status" value="1"/>
</dbReference>
<evidence type="ECO:0000256" key="5">
    <source>
        <dbReference type="PROSITE-ProRule" id="PRU00104"/>
    </source>
</evidence>
<sequence>MADSIEVPDGYSFVRIINSGGFGTVVEMIEKSTGTHYAGKIVQCLTQKHKDRFDREVGRLKTFSHPRITKLKEAVTLKRNRVMVMELGGKSLADVVRDYSERNILMPREEVYRVMDDLVCVLEMMHEHESGRTAHGDIKMENILMDSDGHVKLCDFGAAESDDVTATSSAMSQLYVSPERMDSETGKATCEADVWSLGVILFWLLFGEPPFTSKNPSQLIRAISSFKATSIKNTCGDEERTLLMRFLDPCAESRVTCRQLRQSKALRCLVNTIDGVWKLKDEDQTKLESDLKTMESDKWTAEKNLAEKTENLLRLQATISATPQVGKDEFIKELRQIQPESLRGTMRIMVPHDVSIERTMQAFAALTADQLREPFYVMIEGTSAIDINGVKRWYFTKLVERLMDPDDQHLFVVDGHSDGRMMIANESQTRSLEFLEKYRFVGVVVGKMLLEGIQVPFRFNEFIWKQLRGDAVVASDLSLANPNLASGLSELLSFSDDELAELELHWTITLPDGTSTELIPEGETKILCHSDLALFHELAAGAVFQWYSPSLMAMRAGLTSLVPPDVLRMISPKELEFTVCGEDTIDVAKWKQMTNHTTHLRTKTDVVYAFWEVVETSSDRVRREILRLACGTTSLSILSQNSRPTFTLGLLQSKGLFMPQGHPCFNTLDLPDVSDVDLMRSLILLAIKNAALPNDG</sequence>
<keyword evidence="4 5" id="KW-0833">Ubl conjugation pathway</keyword>
<dbReference type="Pfam" id="PF00069">
    <property type="entry name" value="Pkinase"/>
    <property type="match status" value="1"/>
</dbReference>
<dbReference type="Gene3D" id="3.90.1750.10">
    <property type="entry name" value="Hect, E3 ligase catalytic domains"/>
    <property type="match status" value="1"/>
</dbReference>
<protein>
    <recommendedName>
        <fullName evidence="2">HECT-type E3 ubiquitin transferase</fullName>
        <ecNumber evidence="2">2.3.2.26</ecNumber>
    </recommendedName>
</protein>
<keyword evidence="9" id="KW-1185">Reference proteome</keyword>
<dbReference type="EMBL" id="JARBJD010000005">
    <property type="protein sequence ID" value="KAK2963814.1"/>
    <property type="molecule type" value="Genomic_DNA"/>
</dbReference>
<evidence type="ECO:0000256" key="4">
    <source>
        <dbReference type="ARBA" id="ARBA00022786"/>
    </source>
</evidence>
<evidence type="ECO:0000313" key="8">
    <source>
        <dbReference type="EMBL" id="KAK2963814.1"/>
    </source>
</evidence>
<evidence type="ECO:0000256" key="2">
    <source>
        <dbReference type="ARBA" id="ARBA00012485"/>
    </source>
</evidence>
<dbReference type="PANTHER" id="PTHR45700">
    <property type="entry name" value="UBIQUITIN-PROTEIN LIGASE E3C"/>
    <property type="match status" value="1"/>
</dbReference>
<dbReference type="Gene3D" id="3.30.2410.10">
    <property type="entry name" value="Hect, E3 ligase catalytic domain"/>
    <property type="match status" value="1"/>
</dbReference>
<dbReference type="SUPFAM" id="SSF56112">
    <property type="entry name" value="Protein kinase-like (PK-like)"/>
    <property type="match status" value="1"/>
</dbReference>
<dbReference type="InterPro" id="IPR000569">
    <property type="entry name" value="HECT_dom"/>
</dbReference>
<dbReference type="SMART" id="SM00119">
    <property type="entry name" value="HECTc"/>
    <property type="match status" value="1"/>
</dbReference>
<dbReference type="PROSITE" id="PS50011">
    <property type="entry name" value="PROTEIN_KINASE_DOM"/>
    <property type="match status" value="1"/>
</dbReference>
<keyword evidence="3 8" id="KW-0808">Transferase</keyword>
<dbReference type="GO" id="GO:0004674">
    <property type="term" value="F:protein serine/threonine kinase activity"/>
    <property type="evidence" value="ECO:0007669"/>
    <property type="project" value="UniProtKB-EC"/>
</dbReference>
<dbReference type="InterPro" id="IPR044611">
    <property type="entry name" value="E3A/B/C-like"/>
</dbReference>
<dbReference type="Pfam" id="PF00632">
    <property type="entry name" value="HECT"/>
    <property type="match status" value="1"/>
</dbReference>
<dbReference type="Gene3D" id="3.30.2160.10">
    <property type="entry name" value="Hect, E3 ligase catalytic domain"/>
    <property type="match status" value="1"/>
</dbReference>
<comment type="caution">
    <text evidence="8">The sequence shown here is derived from an EMBL/GenBank/DDBJ whole genome shotgun (WGS) entry which is preliminary data.</text>
</comment>
<feature type="domain" description="HECT" evidence="7">
    <location>
        <begin position="367"/>
        <end position="696"/>
    </location>
</feature>
<dbReference type="PROSITE" id="PS50237">
    <property type="entry name" value="HECT"/>
    <property type="match status" value="1"/>
</dbReference>
<organism evidence="8 9">
    <name type="scientific">Blattamonas nauphoetae</name>
    <dbReference type="NCBI Taxonomy" id="2049346"/>
    <lineage>
        <taxon>Eukaryota</taxon>
        <taxon>Metamonada</taxon>
        <taxon>Preaxostyla</taxon>
        <taxon>Oxymonadida</taxon>
        <taxon>Blattamonas</taxon>
    </lineage>
</organism>
<gene>
    <name evidence="8" type="ORF">BLNAU_1383</name>
</gene>
<dbReference type="InterPro" id="IPR035983">
    <property type="entry name" value="Hect_E3_ubiquitin_ligase"/>
</dbReference>
<reference evidence="8 9" key="1">
    <citation type="journal article" date="2022" name="bioRxiv">
        <title>Genomics of Preaxostyla Flagellates Illuminates Evolutionary Transitions and the Path Towards Mitochondrial Loss.</title>
        <authorList>
            <person name="Novak L.V.F."/>
            <person name="Treitli S.C."/>
            <person name="Pyrih J."/>
            <person name="Halakuc P."/>
            <person name="Pipaliya S.V."/>
            <person name="Vacek V."/>
            <person name="Brzon O."/>
            <person name="Soukal P."/>
            <person name="Eme L."/>
            <person name="Dacks J.B."/>
            <person name="Karnkowska A."/>
            <person name="Elias M."/>
            <person name="Hampl V."/>
        </authorList>
    </citation>
    <scope>NUCLEOTIDE SEQUENCE [LARGE SCALE GENOMIC DNA]</scope>
    <source>
        <strain evidence="8">NAU3</strain>
        <tissue evidence="8">Gut</tissue>
    </source>
</reference>
<evidence type="ECO:0000256" key="3">
    <source>
        <dbReference type="ARBA" id="ARBA00022679"/>
    </source>
</evidence>
<name>A0ABQ9YJQ4_9EUKA</name>
<dbReference type="InterPro" id="IPR000719">
    <property type="entry name" value="Prot_kinase_dom"/>
</dbReference>
<proteinExistence type="predicted"/>
<dbReference type="EC" id="2.3.2.26" evidence="2"/>
<dbReference type="SUPFAM" id="SSF56204">
    <property type="entry name" value="Hect, E3 ligase catalytic domain"/>
    <property type="match status" value="1"/>
</dbReference>
<evidence type="ECO:0000259" key="7">
    <source>
        <dbReference type="PROSITE" id="PS50237"/>
    </source>
</evidence>
<dbReference type="InterPro" id="IPR011009">
    <property type="entry name" value="Kinase-like_dom_sf"/>
</dbReference>
<feature type="active site" description="Glycyl thioester intermediate" evidence="5">
    <location>
        <position position="664"/>
    </location>
</feature>
<feature type="domain" description="Protein kinase" evidence="6">
    <location>
        <begin position="11"/>
        <end position="266"/>
    </location>
</feature>
<dbReference type="Gene3D" id="1.10.510.10">
    <property type="entry name" value="Transferase(Phosphotransferase) domain 1"/>
    <property type="match status" value="1"/>
</dbReference>
<dbReference type="SMART" id="SM00220">
    <property type="entry name" value="S_TKc"/>
    <property type="match status" value="1"/>
</dbReference>
<evidence type="ECO:0000313" key="9">
    <source>
        <dbReference type="Proteomes" id="UP001281761"/>
    </source>
</evidence>
<keyword evidence="8" id="KW-0418">Kinase</keyword>
<evidence type="ECO:0000256" key="1">
    <source>
        <dbReference type="ARBA" id="ARBA00000885"/>
    </source>
</evidence>
<accession>A0ABQ9YJQ4</accession>
<comment type="catalytic activity">
    <reaction evidence="1">
        <text>S-ubiquitinyl-[E2 ubiquitin-conjugating enzyme]-L-cysteine + [acceptor protein]-L-lysine = [E2 ubiquitin-conjugating enzyme]-L-cysteine + N(6)-ubiquitinyl-[acceptor protein]-L-lysine.</text>
        <dbReference type="EC" id="2.3.2.26"/>
    </reaction>
</comment>
<dbReference type="Proteomes" id="UP001281761">
    <property type="component" value="Unassembled WGS sequence"/>
</dbReference>